<dbReference type="Gene3D" id="3.90.480.20">
    <property type="match status" value="1"/>
</dbReference>
<evidence type="ECO:0000313" key="10">
    <source>
        <dbReference type="Proteomes" id="UP000567293"/>
    </source>
</evidence>
<keyword evidence="2" id="KW-0349">Heme</keyword>
<feature type="domain" description="Nitrite/sulphite reductase 4Fe-4S" evidence="7">
    <location>
        <begin position="127"/>
        <end position="250"/>
    </location>
</feature>
<evidence type="ECO:0000259" key="7">
    <source>
        <dbReference type="Pfam" id="PF01077"/>
    </source>
</evidence>
<gene>
    <name evidence="9" type="ORF">HRJ53_00535</name>
</gene>
<keyword evidence="3" id="KW-0479">Metal-binding</keyword>
<evidence type="ECO:0000256" key="5">
    <source>
        <dbReference type="ARBA" id="ARBA00023004"/>
    </source>
</evidence>
<sequence length="250" mass="27411">MTVATTTEVEERHSREAIEAEIAVFEQRVHQLRRGEITEQQFRPFRLKHGTYGQRQPGFQMLRVKVAAGVLQPSQLRVLARIADEYSTGRGHLTTRENVQFHFVKLEDVPAAMRLLADCGLTTREACGNTVRNVTACPVAGICPGEAFDVTPYALGVSRYLLRHPDFHDLPRKFKIAFSGCADDGGCSVAGIHDVGLIAQVRGSNGTARRGFKVLVGGGLGSLPTESAVLTDFLPEEELLPTIEAVLRVF</sequence>
<dbReference type="InterPro" id="IPR045854">
    <property type="entry name" value="NO2/SO3_Rdtase_4Fe4S_sf"/>
</dbReference>
<evidence type="ECO:0000256" key="6">
    <source>
        <dbReference type="ARBA" id="ARBA00023014"/>
    </source>
</evidence>
<dbReference type="GO" id="GO:0046872">
    <property type="term" value="F:metal ion binding"/>
    <property type="evidence" value="ECO:0007669"/>
    <property type="project" value="UniProtKB-KW"/>
</dbReference>
<evidence type="ECO:0000256" key="3">
    <source>
        <dbReference type="ARBA" id="ARBA00022723"/>
    </source>
</evidence>
<keyword evidence="1" id="KW-0004">4Fe-4S</keyword>
<dbReference type="GO" id="GO:0051539">
    <property type="term" value="F:4 iron, 4 sulfur cluster binding"/>
    <property type="evidence" value="ECO:0007669"/>
    <property type="project" value="UniProtKB-KW"/>
</dbReference>
<dbReference type="PANTHER" id="PTHR32439">
    <property type="entry name" value="FERREDOXIN--NITRITE REDUCTASE, CHLOROPLASTIC"/>
    <property type="match status" value="1"/>
</dbReference>
<dbReference type="SUPFAM" id="SSF56014">
    <property type="entry name" value="Nitrite and sulphite reductase 4Fe-4S domain-like"/>
    <property type="match status" value="1"/>
</dbReference>
<feature type="domain" description="Nitrite/Sulfite reductase ferredoxin-like" evidence="8">
    <location>
        <begin position="52"/>
        <end position="117"/>
    </location>
</feature>
<keyword evidence="6" id="KW-0411">Iron-sulfur</keyword>
<dbReference type="InterPro" id="IPR006067">
    <property type="entry name" value="NO2/SO3_Rdtase_4Fe4S_dom"/>
</dbReference>
<dbReference type="Proteomes" id="UP000567293">
    <property type="component" value="Unassembled WGS sequence"/>
</dbReference>
<dbReference type="InterPro" id="IPR036136">
    <property type="entry name" value="Nit/Sulf_reduc_fer-like_dom_sf"/>
</dbReference>
<evidence type="ECO:0000256" key="1">
    <source>
        <dbReference type="ARBA" id="ARBA00022485"/>
    </source>
</evidence>
<dbReference type="Pfam" id="PF01077">
    <property type="entry name" value="NIR_SIR"/>
    <property type="match status" value="1"/>
</dbReference>
<evidence type="ECO:0000313" key="9">
    <source>
        <dbReference type="EMBL" id="MBA0083460.1"/>
    </source>
</evidence>
<accession>A0A7V8SUT3</accession>
<comment type="caution">
    <text evidence="9">The sequence shown here is derived from an EMBL/GenBank/DDBJ whole genome shotgun (WGS) entry which is preliminary data.</text>
</comment>
<dbReference type="InterPro" id="IPR051329">
    <property type="entry name" value="NIR_SIR_4Fe-4S"/>
</dbReference>
<evidence type="ECO:0000256" key="2">
    <source>
        <dbReference type="ARBA" id="ARBA00022617"/>
    </source>
</evidence>
<dbReference type="PANTHER" id="PTHR32439:SF9">
    <property type="entry name" value="BLR3264 PROTEIN"/>
    <property type="match status" value="1"/>
</dbReference>
<dbReference type="Pfam" id="PF03460">
    <property type="entry name" value="NIR_SIR_ferr"/>
    <property type="match status" value="1"/>
</dbReference>
<name>A0A7V8SUT3_9BACT</name>
<evidence type="ECO:0000259" key="8">
    <source>
        <dbReference type="Pfam" id="PF03460"/>
    </source>
</evidence>
<dbReference type="AlphaFoldDB" id="A0A7V8SUT3"/>
<dbReference type="GO" id="GO:0020037">
    <property type="term" value="F:heme binding"/>
    <property type="evidence" value="ECO:0007669"/>
    <property type="project" value="InterPro"/>
</dbReference>
<protein>
    <submittedName>
        <fullName evidence="9">Nitrite/sulfite reductase</fullName>
    </submittedName>
</protein>
<reference evidence="9" key="1">
    <citation type="submission" date="2020-06" db="EMBL/GenBank/DDBJ databases">
        <title>Legume-microbial interactions unlock mineral nutrients during tropical forest succession.</title>
        <authorList>
            <person name="Epihov D.Z."/>
        </authorList>
    </citation>
    <scope>NUCLEOTIDE SEQUENCE [LARGE SCALE GENOMIC DNA]</scope>
    <source>
        <strain evidence="9">Pan2503</strain>
    </source>
</reference>
<keyword evidence="10" id="KW-1185">Reference proteome</keyword>
<feature type="non-terminal residue" evidence="9">
    <location>
        <position position="250"/>
    </location>
</feature>
<dbReference type="InterPro" id="IPR005117">
    <property type="entry name" value="NiRdtase/SiRdtase_haem-b_fer"/>
</dbReference>
<dbReference type="SUPFAM" id="SSF55124">
    <property type="entry name" value="Nitrite/Sulfite reductase N-terminal domain-like"/>
    <property type="match status" value="1"/>
</dbReference>
<evidence type="ECO:0000256" key="4">
    <source>
        <dbReference type="ARBA" id="ARBA00023002"/>
    </source>
</evidence>
<proteinExistence type="predicted"/>
<keyword evidence="4" id="KW-0560">Oxidoreductase</keyword>
<keyword evidence="5" id="KW-0408">Iron</keyword>
<organism evidence="9 10">
    <name type="scientific">Candidatus Acidiferrum panamense</name>
    <dbReference type="NCBI Taxonomy" id="2741543"/>
    <lineage>
        <taxon>Bacteria</taxon>
        <taxon>Pseudomonadati</taxon>
        <taxon>Acidobacteriota</taxon>
        <taxon>Terriglobia</taxon>
        <taxon>Candidatus Acidiferrales</taxon>
        <taxon>Candidatus Acidiferrum</taxon>
    </lineage>
</organism>
<dbReference type="GO" id="GO:0016491">
    <property type="term" value="F:oxidoreductase activity"/>
    <property type="evidence" value="ECO:0007669"/>
    <property type="project" value="UniProtKB-KW"/>
</dbReference>
<dbReference type="EMBL" id="JACDQQ010000054">
    <property type="protein sequence ID" value="MBA0083460.1"/>
    <property type="molecule type" value="Genomic_DNA"/>
</dbReference>